<dbReference type="RefSeq" id="WP_154439323.1">
    <property type="nucleotide sequence ID" value="NZ_VUNQ01000008.1"/>
</dbReference>
<proteinExistence type="predicted"/>
<dbReference type="AlphaFoldDB" id="A0A6N7XJG0"/>
<protein>
    <submittedName>
        <fullName evidence="2">Uncharacterized protein</fullName>
    </submittedName>
</protein>
<dbReference type="EMBL" id="VUNQ01000008">
    <property type="protein sequence ID" value="MSU00902.1"/>
    <property type="molecule type" value="Genomic_DNA"/>
</dbReference>
<evidence type="ECO:0000256" key="1">
    <source>
        <dbReference type="SAM" id="Phobius"/>
    </source>
</evidence>
<sequence length="255" mass="31072">MRNRSKIISIVIIILMVAITLVLSKYNQNQKKYKEYTNEKLNQHFYRVCDYMINSNEIIENAIKNQYIFDNDLEYLNHRFYVYLQSLDEVNEISMKFKEFNFFSVKEEYDFNRAYSYFYYNIDDLFGREQYDGYSMKKYELSERDLDVFKQSYEYTNNAVNIMKKHIEYYNMFDIVITEIEGEERSHLMKVYKKEYLIPWADNQASSEVTMTTIEDGTITEIPARYDYPEKPFISIDSQEWINIYKDIYLLNINK</sequence>
<organism evidence="2 3">
    <name type="scientific">Tissierella pigra</name>
    <dbReference type="NCBI Taxonomy" id="2607614"/>
    <lineage>
        <taxon>Bacteria</taxon>
        <taxon>Bacillati</taxon>
        <taxon>Bacillota</taxon>
        <taxon>Tissierellia</taxon>
        <taxon>Tissierellales</taxon>
        <taxon>Tissierellaceae</taxon>
        <taxon>Tissierella</taxon>
    </lineage>
</organism>
<keyword evidence="3" id="KW-1185">Reference proteome</keyword>
<keyword evidence="1" id="KW-1133">Transmembrane helix</keyword>
<accession>A0A6N7XJG0</accession>
<keyword evidence="1" id="KW-0472">Membrane</keyword>
<keyword evidence="1" id="KW-0812">Transmembrane</keyword>
<name>A0A6N7XJG0_9FIRM</name>
<dbReference type="Proteomes" id="UP000469523">
    <property type="component" value="Unassembled WGS sequence"/>
</dbReference>
<feature type="transmembrane region" description="Helical" evidence="1">
    <location>
        <begin position="7"/>
        <end position="26"/>
    </location>
</feature>
<evidence type="ECO:0000313" key="3">
    <source>
        <dbReference type="Proteomes" id="UP000469523"/>
    </source>
</evidence>
<comment type="caution">
    <text evidence="2">The sequence shown here is derived from an EMBL/GenBank/DDBJ whole genome shotgun (WGS) entry which is preliminary data.</text>
</comment>
<evidence type="ECO:0000313" key="2">
    <source>
        <dbReference type="EMBL" id="MSU00902.1"/>
    </source>
</evidence>
<gene>
    <name evidence="2" type="ORF">FYJ83_05400</name>
</gene>
<reference evidence="2 3" key="1">
    <citation type="submission" date="2019-09" db="EMBL/GenBank/DDBJ databases">
        <title>In-depth cultivation of the pig gut microbiome towards novel bacterial diversity and tailored functional studies.</title>
        <authorList>
            <person name="Wylensek D."/>
            <person name="Hitch T.C.A."/>
            <person name="Clavel T."/>
        </authorList>
    </citation>
    <scope>NUCLEOTIDE SEQUENCE [LARGE SCALE GENOMIC DNA]</scope>
    <source>
        <strain evidence="2 3">WCA3-693-APC-4?</strain>
    </source>
</reference>